<proteinExistence type="predicted"/>
<protein>
    <submittedName>
        <fullName evidence="1">Uncharacterized protein</fullName>
    </submittedName>
</protein>
<dbReference type="AlphaFoldDB" id="A0A0M7B934"/>
<organism evidence="1 2">
    <name type="scientific">Jannaschia seosinensis</name>
    <dbReference type="NCBI Taxonomy" id="313367"/>
    <lineage>
        <taxon>Bacteria</taxon>
        <taxon>Pseudomonadati</taxon>
        <taxon>Pseudomonadota</taxon>
        <taxon>Alphaproteobacteria</taxon>
        <taxon>Rhodobacterales</taxon>
        <taxon>Roseobacteraceae</taxon>
        <taxon>Jannaschia</taxon>
    </lineage>
</organism>
<name>A0A0M7B934_9RHOB</name>
<evidence type="ECO:0000313" key="2">
    <source>
        <dbReference type="Proteomes" id="UP000049455"/>
    </source>
</evidence>
<dbReference type="Gene3D" id="3.20.20.80">
    <property type="entry name" value="Glycosidases"/>
    <property type="match status" value="1"/>
</dbReference>
<dbReference type="STRING" id="313367.JSE7799_01426"/>
<evidence type="ECO:0000313" key="1">
    <source>
        <dbReference type="EMBL" id="CUH38533.1"/>
    </source>
</evidence>
<gene>
    <name evidence="1" type="ORF">JSE7799_01426</name>
</gene>
<keyword evidence="2" id="KW-1185">Reference proteome</keyword>
<dbReference type="Proteomes" id="UP000049455">
    <property type="component" value="Unassembled WGS sequence"/>
</dbReference>
<sequence>MGSPCWGAPARAHAPRLKRISRPEGTIPENYHYTVSFAMALCEGEVQRVGRIWADGEEIDRNSIQIHLHTGAEDQLPDGLMEAVEGAGTVPAYRGTAYVVIEDLNLTPYGNRIPNLSFEVVRYIRIPGETAVPAELIEGVALIPGTGEYALATTAVHYDQGIGRKESANINTKQSASDFRVALREMIEELPNLKSVTLVVSWFGDDLRCGSCSIRPAVEQKDCDGKPLVWSVSGLDRQAAMLVPTLDGRPVYGGTPCDHSVVEAIRELKSRGIKVTFYPFILMIQTEGNGLPDPYGGPEQACLPWRGRITSSIPARQGRAPRSTNVHDEVKCFFGQTRQEDIVCSSGTKYVSLSGPPNDWSYRRFVLHYAALCREAGEICPKVGDGPHQAAV</sequence>
<reference evidence="1 2" key="1">
    <citation type="submission" date="2015-09" db="EMBL/GenBank/DDBJ databases">
        <authorList>
            <person name="Jackson K.R."/>
            <person name="Lunt B.L."/>
            <person name="Fisher J.N.B."/>
            <person name="Gardner A.V."/>
            <person name="Bailey M.E."/>
            <person name="Deus L.M."/>
            <person name="Earl A.S."/>
            <person name="Gibby P.D."/>
            <person name="Hartmann K.A."/>
            <person name="Liu J.E."/>
            <person name="Manci A.M."/>
            <person name="Nielsen D.A."/>
            <person name="Solomon M.B."/>
            <person name="Breakwell D.P."/>
            <person name="Burnett S.H."/>
            <person name="Grose J.H."/>
        </authorList>
    </citation>
    <scope>NUCLEOTIDE SEQUENCE [LARGE SCALE GENOMIC DNA]</scope>
    <source>
        <strain evidence="1 2">CECT 7799</strain>
    </source>
</reference>
<accession>A0A0M7B934</accession>
<dbReference type="EMBL" id="CYPR01000086">
    <property type="protein sequence ID" value="CUH38533.1"/>
    <property type="molecule type" value="Genomic_DNA"/>
</dbReference>